<dbReference type="GO" id="GO:0005436">
    <property type="term" value="F:sodium:phosphate symporter activity"/>
    <property type="evidence" value="ECO:0007669"/>
    <property type="project" value="InterPro"/>
</dbReference>
<keyword evidence="4 7" id="KW-0812">Transmembrane</keyword>
<keyword evidence="3" id="KW-1003">Cell membrane</keyword>
<organism evidence="8 9">
    <name type="scientific">Kipferlia bialata</name>
    <dbReference type="NCBI Taxonomy" id="797122"/>
    <lineage>
        <taxon>Eukaryota</taxon>
        <taxon>Metamonada</taxon>
        <taxon>Carpediemonas-like organisms</taxon>
        <taxon>Kipferlia</taxon>
    </lineage>
</organism>
<evidence type="ECO:0000256" key="1">
    <source>
        <dbReference type="ARBA" id="ARBA00004651"/>
    </source>
</evidence>
<evidence type="ECO:0000256" key="2">
    <source>
        <dbReference type="ARBA" id="ARBA00005808"/>
    </source>
</evidence>
<accession>A0A391NXA7</accession>
<evidence type="ECO:0000256" key="6">
    <source>
        <dbReference type="ARBA" id="ARBA00023136"/>
    </source>
</evidence>
<comment type="caution">
    <text evidence="8">The sequence shown here is derived from an EMBL/GenBank/DDBJ whole genome shotgun (WGS) entry which is preliminary data.</text>
</comment>
<reference evidence="8 9" key="1">
    <citation type="journal article" date="2018" name="PLoS ONE">
        <title>The draft genome of Kipferlia bialata reveals reductive genome evolution in fornicate parasites.</title>
        <authorList>
            <person name="Tanifuji G."/>
            <person name="Takabayashi S."/>
            <person name="Kume K."/>
            <person name="Takagi M."/>
            <person name="Nakayama T."/>
            <person name="Kamikawa R."/>
            <person name="Inagaki Y."/>
            <person name="Hashimoto T."/>
        </authorList>
    </citation>
    <scope>NUCLEOTIDE SEQUENCE [LARGE SCALE GENOMIC DNA]</scope>
    <source>
        <strain evidence="8">NY0173</strain>
    </source>
</reference>
<evidence type="ECO:0000256" key="4">
    <source>
        <dbReference type="ARBA" id="ARBA00022692"/>
    </source>
</evidence>
<dbReference type="GO" id="GO:0005886">
    <property type="term" value="C:plasma membrane"/>
    <property type="evidence" value="ECO:0007669"/>
    <property type="project" value="UniProtKB-SubCell"/>
</dbReference>
<dbReference type="EMBL" id="BDIP01002330">
    <property type="protein sequence ID" value="GCA63109.1"/>
    <property type="molecule type" value="Genomic_DNA"/>
</dbReference>
<dbReference type="GO" id="GO:0044341">
    <property type="term" value="P:sodium-dependent phosphate transport"/>
    <property type="evidence" value="ECO:0007669"/>
    <property type="project" value="InterPro"/>
</dbReference>
<evidence type="ECO:0000256" key="7">
    <source>
        <dbReference type="SAM" id="Phobius"/>
    </source>
</evidence>
<protein>
    <submittedName>
        <fullName evidence="8">Sodium-dependent phosphate transport protein</fullName>
    </submittedName>
</protein>
<keyword evidence="5 7" id="KW-1133">Transmembrane helix</keyword>
<comment type="subcellular location">
    <subcellularLocation>
        <location evidence="1">Cell membrane</location>
        <topology evidence="1">Multi-pass membrane protein</topology>
    </subcellularLocation>
</comment>
<comment type="similarity">
    <text evidence="2">Belongs to the SLC34A transporter family.</text>
</comment>
<gene>
    <name evidence="8" type="ORF">KIPB_007917</name>
</gene>
<dbReference type="Pfam" id="PF02690">
    <property type="entry name" value="Na_Pi_cotrans"/>
    <property type="match status" value="1"/>
</dbReference>
<evidence type="ECO:0000256" key="3">
    <source>
        <dbReference type="ARBA" id="ARBA00022475"/>
    </source>
</evidence>
<dbReference type="AlphaFoldDB" id="A0A391NXA7"/>
<name>A0A391NXA7_9EUKA</name>
<evidence type="ECO:0000256" key="5">
    <source>
        <dbReference type="ARBA" id="ARBA00022989"/>
    </source>
</evidence>
<sequence>MADDTTDLDVATIVFTLLGGLAVFLYGIEKMTDGLKAVAGGGMQTVLAKLTTNRFTAALTGAIVTAVIQVCYMHGVCVW</sequence>
<evidence type="ECO:0000313" key="8">
    <source>
        <dbReference type="EMBL" id="GCA63109.1"/>
    </source>
</evidence>
<keyword evidence="9" id="KW-1185">Reference proteome</keyword>
<dbReference type="InterPro" id="IPR003841">
    <property type="entry name" value="Na/Pi_transpt"/>
</dbReference>
<keyword evidence="6 7" id="KW-0472">Membrane</keyword>
<feature type="transmembrane region" description="Helical" evidence="7">
    <location>
        <begin position="12"/>
        <end position="28"/>
    </location>
</feature>
<evidence type="ECO:0000313" key="9">
    <source>
        <dbReference type="Proteomes" id="UP000265618"/>
    </source>
</evidence>
<proteinExistence type="inferred from homology"/>
<dbReference type="Proteomes" id="UP000265618">
    <property type="component" value="Unassembled WGS sequence"/>
</dbReference>